<accession>A0A7R8H5K7</accession>
<dbReference type="GO" id="GO:0005739">
    <property type="term" value="C:mitochondrion"/>
    <property type="evidence" value="ECO:0007669"/>
    <property type="project" value="TreeGrafter"/>
</dbReference>
<evidence type="ECO:0000313" key="2">
    <source>
        <dbReference type="EMBL" id="CAF2865464.1"/>
    </source>
</evidence>
<organism evidence="2 3">
    <name type="scientific">Lepeophtheirus salmonis</name>
    <name type="common">Salmon louse</name>
    <name type="synonym">Caligus salmonis</name>
    <dbReference type="NCBI Taxonomy" id="72036"/>
    <lineage>
        <taxon>Eukaryota</taxon>
        <taxon>Metazoa</taxon>
        <taxon>Ecdysozoa</taxon>
        <taxon>Arthropoda</taxon>
        <taxon>Crustacea</taxon>
        <taxon>Multicrustacea</taxon>
        <taxon>Hexanauplia</taxon>
        <taxon>Copepoda</taxon>
        <taxon>Siphonostomatoida</taxon>
        <taxon>Caligidae</taxon>
        <taxon>Lepeophtheirus</taxon>
    </lineage>
</organism>
<sequence length="246" mass="28831">MRAGLLGFLFFLSYINLPFSNGLSVIDGSPGLNISDYEGEVEAEWNEKIIFPSAEEMISRNKPYIINVEGIVGTGKSTFLNYMKEYPYFDVLPEPMNKWTNLNGTDLLGLVFENPSRWSLIQEWSLMYLGGWYNFLNEHLDLTCDLTIYLRLDPEIAYKRVTERGRTEENNLSLDFLKRLHRLHDDWLLYRNTSMYLPTQNILVIDTSRPLEEMELLYKHLGKKIWKSIPKEMITYCDQLSTTEEL</sequence>
<dbReference type="OrthoDB" id="567086at2759"/>
<dbReference type="InterPro" id="IPR027417">
    <property type="entry name" value="P-loop_NTPase"/>
</dbReference>
<dbReference type="AlphaFoldDB" id="A0A7R8H5K7"/>
<reference evidence="2" key="1">
    <citation type="submission" date="2021-02" db="EMBL/GenBank/DDBJ databases">
        <authorList>
            <person name="Bekaert M."/>
        </authorList>
    </citation>
    <scope>NUCLEOTIDE SEQUENCE</scope>
    <source>
        <strain evidence="2">IoA-00</strain>
    </source>
</reference>
<dbReference type="InterPro" id="IPR031314">
    <property type="entry name" value="DNK_dom"/>
</dbReference>
<feature type="domain" description="Deoxynucleoside kinase" evidence="1">
    <location>
        <begin position="66"/>
        <end position="120"/>
    </location>
</feature>
<dbReference type="Gene3D" id="3.40.50.300">
    <property type="entry name" value="P-loop containing nucleotide triphosphate hydrolases"/>
    <property type="match status" value="2"/>
</dbReference>
<name>A0A7R8H5K7_LEPSM</name>
<dbReference type="Proteomes" id="UP000675881">
    <property type="component" value="Chromosome 2"/>
</dbReference>
<keyword evidence="3" id="KW-1185">Reference proteome</keyword>
<proteinExistence type="predicted"/>
<dbReference type="SUPFAM" id="SSF52540">
    <property type="entry name" value="P-loop containing nucleoside triphosphate hydrolases"/>
    <property type="match status" value="1"/>
</dbReference>
<evidence type="ECO:0000259" key="1">
    <source>
        <dbReference type="Pfam" id="PF01712"/>
    </source>
</evidence>
<gene>
    <name evidence="2" type="ORF">LSAA_6141</name>
</gene>
<dbReference type="GO" id="GO:0019136">
    <property type="term" value="F:deoxynucleoside kinase activity"/>
    <property type="evidence" value="ECO:0007669"/>
    <property type="project" value="TreeGrafter"/>
</dbReference>
<dbReference type="InterPro" id="IPR050566">
    <property type="entry name" value="Deoxyribonucleoside_kinase"/>
</dbReference>
<evidence type="ECO:0000313" key="3">
    <source>
        <dbReference type="Proteomes" id="UP000675881"/>
    </source>
</evidence>
<feature type="domain" description="Deoxynucleoside kinase" evidence="1">
    <location>
        <begin position="129"/>
        <end position="221"/>
    </location>
</feature>
<dbReference type="PANTHER" id="PTHR10513:SF24">
    <property type="entry name" value="THYMIDINE KINASE 2, MITOCHONDRIAL"/>
    <property type="match status" value="1"/>
</dbReference>
<dbReference type="EMBL" id="HG994581">
    <property type="protein sequence ID" value="CAF2865464.1"/>
    <property type="molecule type" value="Genomic_DNA"/>
</dbReference>
<protein>
    <submittedName>
        <fullName evidence="2">(salmon louse) hypothetical protein</fullName>
    </submittedName>
</protein>
<dbReference type="PANTHER" id="PTHR10513">
    <property type="entry name" value="DEOXYNUCLEOSIDE KINASE"/>
    <property type="match status" value="1"/>
</dbReference>
<dbReference type="Pfam" id="PF01712">
    <property type="entry name" value="dNK"/>
    <property type="match status" value="2"/>
</dbReference>